<dbReference type="InterPro" id="IPR006119">
    <property type="entry name" value="Resolv_N"/>
</dbReference>
<dbReference type="Pfam" id="PF07508">
    <property type="entry name" value="Recombinase"/>
    <property type="match status" value="1"/>
</dbReference>
<dbReference type="InterPro" id="IPR011109">
    <property type="entry name" value="DNA_bind_recombinase_dom"/>
</dbReference>
<evidence type="ECO:0000313" key="3">
    <source>
        <dbReference type="EMBL" id="PRX10573.1"/>
    </source>
</evidence>
<dbReference type="Proteomes" id="UP000239415">
    <property type="component" value="Unassembled WGS sequence"/>
</dbReference>
<comment type="caution">
    <text evidence="3">The sequence shown here is derived from an EMBL/GenBank/DDBJ whole genome shotgun (WGS) entry which is preliminary data.</text>
</comment>
<dbReference type="PANTHER" id="PTHR30461">
    <property type="entry name" value="DNA-INVERTASE FROM LAMBDOID PROPHAGE"/>
    <property type="match status" value="1"/>
</dbReference>
<dbReference type="SMART" id="SM00857">
    <property type="entry name" value="Resolvase"/>
    <property type="match status" value="1"/>
</dbReference>
<organism evidence="3 4">
    <name type="scientific">Actinoplanes italicus</name>
    <dbReference type="NCBI Taxonomy" id="113567"/>
    <lineage>
        <taxon>Bacteria</taxon>
        <taxon>Bacillati</taxon>
        <taxon>Actinomycetota</taxon>
        <taxon>Actinomycetes</taxon>
        <taxon>Micromonosporales</taxon>
        <taxon>Micromonosporaceae</taxon>
        <taxon>Actinoplanes</taxon>
    </lineage>
</organism>
<dbReference type="SUPFAM" id="SSF53041">
    <property type="entry name" value="Resolvase-like"/>
    <property type="match status" value="1"/>
</dbReference>
<dbReference type="InterPro" id="IPR050639">
    <property type="entry name" value="SSR_resolvase"/>
</dbReference>
<dbReference type="AlphaFoldDB" id="A0A2T0JT14"/>
<dbReference type="RefSeq" id="WP_239166893.1">
    <property type="nucleotide sequence ID" value="NZ_BOMO01000166.1"/>
</dbReference>
<dbReference type="GO" id="GO:0000150">
    <property type="term" value="F:DNA strand exchange activity"/>
    <property type="evidence" value="ECO:0007669"/>
    <property type="project" value="InterPro"/>
</dbReference>
<evidence type="ECO:0000313" key="4">
    <source>
        <dbReference type="Proteomes" id="UP000239415"/>
    </source>
</evidence>
<dbReference type="InterPro" id="IPR038109">
    <property type="entry name" value="DNA_bind_recomb_sf"/>
</dbReference>
<sequence>MLTNILAERYNSIVATAHDTSGLARWLQDQPSPRRRGLKTPPPAQSRLRFAFYGRVSTANHQDPVASHQWQREAATQAVGTAGAIVCDYFDIGCSRSLPWHDRPQASRLLDAIRNPKREFDAIIVGESDRAFSGNQLQQLLPTLTHSNITLWLPELGGPLYPGNPTHRALIALLGNDARREVLRARHRTLTAMRALARDGGRFLGGRPPYGYHLADAGPHPNPAHARWGRRLQRLEPDPATAPHVRWIFTQRLAGNSPATIAAMLTHRGVACPSAADPGRNPHRNGKSWATRAVDGILANPRYTGRQVWDRQKILHHETRPGGGDTGGTTTRRASTKDQWVISGVLAHPALIDEATFVAAQRISSLAVPADGQERHYLITGLIICDVCERRAEPLWVHGKAAYRCRHGYRTARPANSPLPFYAREDALLAAAASELERVTGDTQTLWDRVALSGFLRARQVTLRCSRDIVALVGPLPENVQLVIPDVIGVSSADLAGVTGDAGGNPIGFGRFPLPKIGRPTKRRPRRITARSVTKRNP</sequence>
<evidence type="ECO:0000259" key="2">
    <source>
        <dbReference type="PROSITE" id="PS51737"/>
    </source>
</evidence>
<dbReference type="PROSITE" id="PS51737">
    <property type="entry name" value="RECOMBINASE_DNA_BIND"/>
    <property type="match status" value="1"/>
</dbReference>
<reference evidence="3 4" key="1">
    <citation type="submission" date="2018-03" db="EMBL/GenBank/DDBJ databases">
        <title>Genomic Encyclopedia of Archaeal and Bacterial Type Strains, Phase II (KMG-II): from individual species to whole genera.</title>
        <authorList>
            <person name="Goeker M."/>
        </authorList>
    </citation>
    <scope>NUCLEOTIDE SEQUENCE [LARGE SCALE GENOMIC DNA]</scope>
    <source>
        <strain evidence="3 4">DSM 43146</strain>
    </source>
</reference>
<keyword evidence="4" id="KW-1185">Reference proteome</keyword>
<dbReference type="EMBL" id="PVMZ01000033">
    <property type="protein sequence ID" value="PRX10573.1"/>
    <property type="molecule type" value="Genomic_DNA"/>
</dbReference>
<proteinExistence type="predicted"/>
<dbReference type="PANTHER" id="PTHR30461:SF23">
    <property type="entry name" value="DNA RECOMBINASE-RELATED"/>
    <property type="match status" value="1"/>
</dbReference>
<accession>A0A2T0JT14</accession>
<dbReference type="Gene3D" id="3.90.1750.20">
    <property type="entry name" value="Putative Large Serine Recombinase, Chain B, Domain 2"/>
    <property type="match status" value="1"/>
</dbReference>
<feature type="domain" description="Recombinase" evidence="2">
    <location>
        <begin position="209"/>
        <end position="370"/>
    </location>
</feature>
<protein>
    <submittedName>
        <fullName evidence="3">Resolvase-like protein</fullName>
    </submittedName>
</protein>
<dbReference type="Gene3D" id="3.40.50.1390">
    <property type="entry name" value="Resolvase, N-terminal catalytic domain"/>
    <property type="match status" value="1"/>
</dbReference>
<feature type="region of interest" description="Disordered" evidence="1">
    <location>
        <begin position="315"/>
        <end position="334"/>
    </location>
</feature>
<feature type="region of interest" description="Disordered" evidence="1">
    <location>
        <begin position="513"/>
        <end position="538"/>
    </location>
</feature>
<dbReference type="GO" id="GO:0003677">
    <property type="term" value="F:DNA binding"/>
    <property type="evidence" value="ECO:0007669"/>
    <property type="project" value="InterPro"/>
</dbReference>
<evidence type="ECO:0000256" key="1">
    <source>
        <dbReference type="SAM" id="MobiDB-lite"/>
    </source>
</evidence>
<gene>
    <name evidence="3" type="ORF">CLV67_13353</name>
</gene>
<dbReference type="Pfam" id="PF00239">
    <property type="entry name" value="Resolvase"/>
    <property type="match status" value="1"/>
</dbReference>
<dbReference type="CDD" id="cd00338">
    <property type="entry name" value="Ser_Recombinase"/>
    <property type="match status" value="1"/>
</dbReference>
<feature type="compositionally biased region" description="Basic residues" evidence="1">
    <location>
        <begin position="519"/>
        <end position="538"/>
    </location>
</feature>
<name>A0A2T0JT14_9ACTN</name>
<dbReference type="InterPro" id="IPR036162">
    <property type="entry name" value="Resolvase-like_N_sf"/>
</dbReference>